<organism evidence="14 15">
    <name type="scientific">Talaromyces rugulosus</name>
    <name type="common">Penicillium rugulosum</name>
    <dbReference type="NCBI Taxonomy" id="121627"/>
    <lineage>
        <taxon>Eukaryota</taxon>
        <taxon>Fungi</taxon>
        <taxon>Dikarya</taxon>
        <taxon>Ascomycota</taxon>
        <taxon>Pezizomycotina</taxon>
        <taxon>Eurotiomycetes</taxon>
        <taxon>Eurotiomycetidae</taxon>
        <taxon>Eurotiales</taxon>
        <taxon>Trichocomaceae</taxon>
        <taxon>Talaromyces</taxon>
        <taxon>Talaromyces sect. Islandici</taxon>
    </lineage>
</organism>
<dbReference type="OrthoDB" id="193467at2759"/>
<keyword evidence="6" id="KW-0443">Lipid metabolism</keyword>
<dbReference type="RefSeq" id="XP_035350768.1">
    <property type="nucleotide sequence ID" value="XM_035494875.1"/>
</dbReference>
<feature type="compositionally biased region" description="Polar residues" evidence="12">
    <location>
        <begin position="395"/>
        <end position="417"/>
    </location>
</feature>
<evidence type="ECO:0000313" key="14">
    <source>
        <dbReference type="EMBL" id="QKX64595.1"/>
    </source>
</evidence>
<sequence>MSVGATADRPSAWWRAGSSMTMAEIGALCRGFLLGLSKLEVNGLESFTELLDSRRDPTTRTRGLITVSNHISVMDDPLMWGALPLKYHFNLPSYNRRWGFGSHDICFATRPGAIFFTLGQVLPTHRLAYSPHGGLFQSTITQGIRLLSKGPFPADPHFAKVDMQRWSSRSVCVDPFSELPTAYTTTGEDATIAPSAYSCNSHSWIHIFPEGKIHQTPQKIMRYFKWGVSRLILESSECPDVVPIWIEGTDEVMHEDRKFPRFLPRPFKSISVTFGNKADREAIFGDLRRRWKQLREKAEKANPAVAQLPLGVLSEELMFDKEAVQLREECTRKVRELVLEVRRSRGLPDEDPKASLVDTWIQEGPKKEGKMKDDSWFSMPKKYNKYASIKPANTVHPSLQGSSTGRQHGSSSASGDRSVNDLIHHLRRTQVNTPGEGSANTNTSTALPRTLHPTLRNIFAVPETPPPRPRNNARARFRRTPGPPPPSSWLENTTPDDTRTRKREGVSVGDSQVLHRLERLPGVTFPPKDSLQHMLLKSMATNWMWHVDYDGEFLLELPDRIKILLLSYIGMYSRDVHQNFRAYGLYNLFAISNEDNISMVKDITRLDMSTAVGSWISVKALSSQLLVPAPARNSATIQEEKVIPVSWDDAADVEQDFDPVLFPSSPLSKPTSHILRFSNLRYLSLAHPNPVNAKWGSLLSMLPHISTLTHLSLAHWPIPTFTPNAIHTRVRHPTIPSLTFAAGGTDTYTADENNWVEAAGILRKLCRATYCLKWLDLEGCGEWLGALSWDGRATDGGQPYASPWPEWNGSWRDIEWIGLGPGWLPSCKGVDDDSASSALPLGASMHANFPPGVRLIVEESLPPRAGPDDLTSILTDDDLRQANLAIERQKRVNEWKAYEDELRKARKVENHVHAIRRERGGKWIHFSFGGDGDEERKLLEKALRNIDRR</sequence>
<keyword evidence="15" id="KW-1185">Reference proteome</keyword>
<keyword evidence="3" id="KW-0808">Transferase</keyword>
<dbReference type="AlphaFoldDB" id="A0A7H8RGD0"/>
<evidence type="ECO:0000313" key="15">
    <source>
        <dbReference type="Proteomes" id="UP000509510"/>
    </source>
</evidence>
<dbReference type="PRINTS" id="PR00979">
    <property type="entry name" value="TAFAZZIN"/>
</dbReference>
<dbReference type="GO" id="GO:0047184">
    <property type="term" value="F:1-acylglycerophosphocholine O-acyltransferase activity"/>
    <property type="evidence" value="ECO:0007669"/>
    <property type="project" value="TreeGrafter"/>
</dbReference>
<evidence type="ECO:0000259" key="13">
    <source>
        <dbReference type="SMART" id="SM00563"/>
    </source>
</evidence>
<dbReference type="PANTHER" id="PTHR12497">
    <property type="entry name" value="TAZ PROTEIN TAFAZZIN"/>
    <property type="match status" value="1"/>
</dbReference>
<gene>
    <name evidence="14" type="ORF">TRUGW13939_11770</name>
</gene>
<evidence type="ECO:0000256" key="5">
    <source>
        <dbReference type="ARBA" id="ARBA00022792"/>
    </source>
</evidence>
<dbReference type="SMART" id="SM00563">
    <property type="entry name" value="PlsC"/>
    <property type="match status" value="1"/>
</dbReference>
<keyword evidence="7" id="KW-0496">Mitochondrion</keyword>
<comment type="subcellular location">
    <subcellularLocation>
        <location evidence="1">Mitochondrion inner membrane</location>
        <topology evidence="1">Peripheral membrane protein</topology>
        <orientation evidence="1">Intermembrane side</orientation>
    </subcellularLocation>
    <subcellularLocation>
        <location evidence="10">Mitochondrion outer membrane</location>
        <topology evidence="10">Peripheral membrane protein</topology>
        <orientation evidence="10">Intermembrane side</orientation>
    </subcellularLocation>
</comment>
<keyword evidence="8" id="KW-0472">Membrane</keyword>
<evidence type="ECO:0000256" key="9">
    <source>
        <dbReference type="ARBA" id="ARBA00023315"/>
    </source>
</evidence>
<dbReference type="GO" id="GO:0005743">
    <property type="term" value="C:mitochondrial inner membrane"/>
    <property type="evidence" value="ECO:0007669"/>
    <property type="project" value="UniProtKB-SubCell"/>
</dbReference>
<dbReference type="SUPFAM" id="SSF69593">
    <property type="entry name" value="Glycerol-3-phosphate (1)-acyltransferase"/>
    <property type="match status" value="1"/>
</dbReference>
<comment type="catalytic activity">
    <reaction evidence="11">
        <text>1'-[1,2-diacyl-sn-glycero-3-phospho],3'-[1-acyl-sn-glycero-3-phospho]-glycerol + a 1,2-diacyl-sn-glycero-3-phosphocholine = a cardiolipin + a 1-acyl-sn-glycero-3-phosphocholine</text>
        <dbReference type="Rhea" id="RHEA:33731"/>
        <dbReference type="ChEBI" id="CHEBI:57643"/>
        <dbReference type="ChEBI" id="CHEBI:58168"/>
        <dbReference type="ChEBI" id="CHEBI:62237"/>
        <dbReference type="ChEBI" id="CHEBI:64743"/>
    </reaction>
    <physiologicalReaction direction="left-to-right" evidence="11">
        <dbReference type="Rhea" id="RHEA:33732"/>
    </physiologicalReaction>
    <physiologicalReaction direction="right-to-left" evidence="11">
        <dbReference type="Rhea" id="RHEA:33733"/>
    </physiologicalReaction>
</comment>
<dbReference type="GO" id="GO:0007007">
    <property type="term" value="P:inner mitochondrial membrane organization"/>
    <property type="evidence" value="ECO:0007669"/>
    <property type="project" value="TreeGrafter"/>
</dbReference>
<keyword evidence="4" id="KW-1000">Mitochondrion outer membrane</keyword>
<feature type="domain" description="Phospholipid/glycerol acyltransferase" evidence="13">
    <location>
        <begin position="64"/>
        <end position="249"/>
    </location>
</feature>
<protein>
    <recommendedName>
        <fullName evidence="13">Phospholipid/glycerol acyltransferase domain-containing protein</fullName>
    </recommendedName>
</protein>
<feature type="compositionally biased region" description="Polar residues" evidence="12">
    <location>
        <begin position="429"/>
        <end position="447"/>
    </location>
</feature>
<accession>A0A7H8RGD0</accession>
<dbReference type="GeneID" id="55999247"/>
<dbReference type="InterPro" id="IPR002123">
    <property type="entry name" value="Plipid/glycerol_acylTrfase"/>
</dbReference>
<evidence type="ECO:0000256" key="8">
    <source>
        <dbReference type="ARBA" id="ARBA00023136"/>
    </source>
</evidence>
<keyword evidence="5" id="KW-0999">Mitochondrion inner membrane</keyword>
<dbReference type="GO" id="GO:0035965">
    <property type="term" value="P:cardiolipin acyl-chain remodeling"/>
    <property type="evidence" value="ECO:0007669"/>
    <property type="project" value="TreeGrafter"/>
</dbReference>
<evidence type="ECO:0000256" key="4">
    <source>
        <dbReference type="ARBA" id="ARBA00022787"/>
    </source>
</evidence>
<comment type="similarity">
    <text evidence="2">Belongs to the taffazin family.</text>
</comment>
<dbReference type="SUPFAM" id="SSF52047">
    <property type="entry name" value="RNI-like"/>
    <property type="match status" value="1"/>
</dbReference>
<dbReference type="KEGG" id="trg:TRUGW13939_11770"/>
<evidence type="ECO:0000256" key="2">
    <source>
        <dbReference type="ARBA" id="ARBA00010524"/>
    </source>
</evidence>
<dbReference type="PANTHER" id="PTHR12497:SF0">
    <property type="entry name" value="TAFAZZIN"/>
    <property type="match status" value="1"/>
</dbReference>
<dbReference type="InterPro" id="IPR000872">
    <property type="entry name" value="Tafazzin"/>
</dbReference>
<evidence type="ECO:0000256" key="7">
    <source>
        <dbReference type="ARBA" id="ARBA00023128"/>
    </source>
</evidence>
<evidence type="ECO:0000256" key="6">
    <source>
        <dbReference type="ARBA" id="ARBA00023098"/>
    </source>
</evidence>
<dbReference type="GO" id="GO:0005741">
    <property type="term" value="C:mitochondrial outer membrane"/>
    <property type="evidence" value="ECO:0007669"/>
    <property type="project" value="UniProtKB-SubCell"/>
</dbReference>
<dbReference type="CDD" id="cd07989">
    <property type="entry name" value="LPLAT_AGPAT-like"/>
    <property type="match status" value="1"/>
</dbReference>
<keyword evidence="9" id="KW-0012">Acyltransferase</keyword>
<evidence type="ECO:0000256" key="1">
    <source>
        <dbReference type="ARBA" id="ARBA00004137"/>
    </source>
</evidence>
<evidence type="ECO:0000256" key="12">
    <source>
        <dbReference type="SAM" id="MobiDB-lite"/>
    </source>
</evidence>
<dbReference type="Proteomes" id="UP000509510">
    <property type="component" value="Chromosome VI"/>
</dbReference>
<dbReference type="EMBL" id="CP055903">
    <property type="protein sequence ID" value="QKX64595.1"/>
    <property type="molecule type" value="Genomic_DNA"/>
</dbReference>
<feature type="region of interest" description="Disordered" evidence="12">
    <location>
        <begin position="388"/>
        <end position="509"/>
    </location>
</feature>
<proteinExistence type="inferred from homology"/>
<evidence type="ECO:0000256" key="11">
    <source>
        <dbReference type="ARBA" id="ARBA00047906"/>
    </source>
</evidence>
<reference evidence="15" key="1">
    <citation type="submission" date="2020-06" db="EMBL/GenBank/DDBJ databases">
        <title>A chromosome-scale genome assembly of Talaromyces rugulosus W13939.</title>
        <authorList>
            <person name="Wang B."/>
            <person name="Guo L."/>
            <person name="Ye K."/>
            <person name="Wang L."/>
        </authorList>
    </citation>
    <scope>NUCLEOTIDE SEQUENCE [LARGE SCALE GENOMIC DNA]</scope>
    <source>
        <strain evidence="15">W13939</strain>
    </source>
</reference>
<name>A0A7H8RGD0_TALRU</name>
<feature type="compositionally biased region" description="Basic and acidic residues" evidence="12">
    <location>
        <begin position="496"/>
        <end position="505"/>
    </location>
</feature>
<evidence type="ECO:0000256" key="10">
    <source>
        <dbReference type="ARBA" id="ARBA00024323"/>
    </source>
</evidence>
<evidence type="ECO:0000256" key="3">
    <source>
        <dbReference type="ARBA" id="ARBA00022679"/>
    </source>
</evidence>